<dbReference type="GO" id="GO:0015833">
    <property type="term" value="P:peptide transport"/>
    <property type="evidence" value="ECO:0007669"/>
    <property type="project" value="InterPro"/>
</dbReference>
<reference evidence="7" key="1">
    <citation type="submission" date="2013-03" db="EMBL/GenBank/DDBJ databases">
        <title>Genome sequence of Chthonomonas calidirosea, the first sequenced genome from the Armatimonadetes phylum (formally candidate division OP10).</title>
        <authorList>
            <person name="Lee K.C.Y."/>
            <person name="Morgan X.C."/>
            <person name="Dunfield P.F."/>
            <person name="Tamas I."/>
            <person name="Houghton K.M."/>
            <person name="Vyssotski M."/>
            <person name="Ryan J.L.J."/>
            <person name="Lagutin K."/>
            <person name="McDonald I.R."/>
            <person name="Stott M.B."/>
        </authorList>
    </citation>
    <scope>NUCLEOTIDE SEQUENCE [LARGE SCALE GENOMIC DNA]</scope>
    <source>
        <strain evidence="7">DSM 23976 / ICMP 18418 / T49</strain>
    </source>
</reference>
<dbReference type="CDD" id="cd03257">
    <property type="entry name" value="ABC_NikE_OppD_transporters"/>
    <property type="match status" value="1"/>
</dbReference>
<name>S0ETZ2_CHTCT</name>
<dbReference type="SUPFAM" id="SSF52540">
    <property type="entry name" value="P-loop containing nucleoside triphosphate hydrolases"/>
    <property type="match status" value="1"/>
</dbReference>
<dbReference type="GO" id="GO:0016887">
    <property type="term" value="F:ATP hydrolysis activity"/>
    <property type="evidence" value="ECO:0007669"/>
    <property type="project" value="InterPro"/>
</dbReference>
<dbReference type="PROSITE" id="PS00211">
    <property type="entry name" value="ABC_TRANSPORTER_1"/>
    <property type="match status" value="1"/>
</dbReference>
<dbReference type="AlphaFoldDB" id="S0ETZ2"/>
<evidence type="ECO:0000256" key="4">
    <source>
        <dbReference type="ARBA" id="ARBA00022840"/>
    </source>
</evidence>
<dbReference type="STRING" id="454171.CP488_02823"/>
<dbReference type="EMBL" id="HF951689">
    <property type="protein sequence ID" value="CCW35090.1"/>
    <property type="molecule type" value="Genomic_DNA"/>
</dbReference>
<keyword evidence="7" id="KW-1185">Reference proteome</keyword>
<feature type="domain" description="ABC transporter" evidence="5">
    <location>
        <begin position="7"/>
        <end position="259"/>
    </location>
</feature>
<dbReference type="InterPro" id="IPR003439">
    <property type="entry name" value="ABC_transporter-like_ATP-bd"/>
</dbReference>
<proteinExistence type="inferred from homology"/>
<dbReference type="FunCoup" id="S0ETZ2">
    <property type="interactions" value="169"/>
</dbReference>
<dbReference type="RefSeq" id="WP_016482631.1">
    <property type="nucleotide sequence ID" value="NC_021487.1"/>
</dbReference>
<evidence type="ECO:0000256" key="1">
    <source>
        <dbReference type="ARBA" id="ARBA00005417"/>
    </source>
</evidence>
<accession>S0ETZ2</accession>
<keyword evidence="2" id="KW-0813">Transport</keyword>
<dbReference type="PANTHER" id="PTHR43776:SF7">
    <property type="entry name" value="D,D-DIPEPTIDE TRANSPORT ATP-BINDING PROTEIN DDPF-RELATED"/>
    <property type="match status" value="1"/>
</dbReference>
<dbReference type="GO" id="GO:0055085">
    <property type="term" value="P:transmembrane transport"/>
    <property type="evidence" value="ECO:0007669"/>
    <property type="project" value="UniProtKB-ARBA"/>
</dbReference>
<dbReference type="SMART" id="SM00382">
    <property type="entry name" value="AAA"/>
    <property type="match status" value="1"/>
</dbReference>
<dbReference type="InParanoid" id="S0ETZ2"/>
<gene>
    <name evidence="6" type="ORF">CCALI_01272</name>
</gene>
<comment type="similarity">
    <text evidence="1">Belongs to the ABC transporter superfamily.</text>
</comment>
<dbReference type="KEGG" id="ccz:CCALI_01272"/>
<dbReference type="HOGENOM" id="CLU_000604_1_23_0"/>
<dbReference type="InterPro" id="IPR050319">
    <property type="entry name" value="ABC_transp_ATP-bind"/>
</dbReference>
<keyword evidence="3" id="KW-0547">Nucleotide-binding</keyword>
<dbReference type="InterPro" id="IPR017871">
    <property type="entry name" value="ABC_transporter-like_CS"/>
</dbReference>
<sequence>MSQLPLLQVRGLRKHFPIQQRIGGRWRRAWIRAVDGVDLSIAKGETLGLVGESGCGKSTVGRALLRLIEPDEGEMWFLEHDVRSLKGEALRQLRREIGLVFQDPFAAFNPRLLVGDIVAEPLMAHGLVGTKADRFARVCQLLESVGLPASAAERYPHEFSGGQRQRIGIARAIATKPQLLVLDEPTSALDLSIRAQVLNLLLGLQESLGMAYLLISHDLTMVGHFAHRVAVMYLGVIVEEGPTEAIFQNPLHPYTQMLLAAAPRPDPSRRGVRKLLEGEPPSPIEVPSGCRFRTRCPFARERCAQEVPMLLERTPGHKAACHYAGELNALQ</sequence>
<dbReference type="FunFam" id="3.40.50.300:FF:000016">
    <property type="entry name" value="Oligopeptide ABC transporter ATP-binding component"/>
    <property type="match status" value="1"/>
</dbReference>
<dbReference type="GO" id="GO:0005524">
    <property type="term" value="F:ATP binding"/>
    <property type="evidence" value="ECO:0007669"/>
    <property type="project" value="UniProtKB-KW"/>
</dbReference>
<dbReference type="PATRIC" id="fig|1303518.3.peg.1296"/>
<evidence type="ECO:0000256" key="2">
    <source>
        <dbReference type="ARBA" id="ARBA00022448"/>
    </source>
</evidence>
<dbReference type="PROSITE" id="PS50893">
    <property type="entry name" value="ABC_TRANSPORTER_2"/>
    <property type="match status" value="1"/>
</dbReference>
<dbReference type="Pfam" id="PF00005">
    <property type="entry name" value="ABC_tran"/>
    <property type="match status" value="1"/>
</dbReference>
<dbReference type="Pfam" id="PF08352">
    <property type="entry name" value="oligo_HPY"/>
    <property type="match status" value="1"/>
</dbReference>
<dbReference type="InterPro" id="IPR003593">
    <property type="entry name" value="AAA+_ATPase"/>
</dbReference>
<protein>
    <submittedName>
        <fullName evidence="6">Oligopeptide/dipeptide ABC transporter,ATP-binding protein, C-terminal domain</fullName>
    </submittedName>
</protein>
<evidence type="ECO:0000256" key="3">
    <source>
        <dbReference type="ARBA" id="ARBA00022741"/>
    </source>
</evidence>
<keyword evidence="4 6" id="KW-0067">ATP-binding</keyword>
<evidence type="ECO:0000259" key="5">
    <source>
        <dbReference type="PROSITE" id="PS50893"/>
    </source>
</evidence>
<dbReference type="Gene3D" id="3.40.50.300">
    <property type="entry name" value="P-loop containing nucleotide triphosphate hydrolases"/>
    <property type="match status" value="1"/>
</dbReference>
<dbReference type="PANTHER" id="PTHR43776">
    <property type="entry name" value="TRANSPORT ATP-BINDING PROTEIN"/>
    <property type="match status" value="1"/>
</dbReference>
<dbReference type="Proteomes" id="UP000014227">
    <property type="component" value="Chromosome I"/>
</dbReference>
<evidence type="ECO:0000313" key="7">
    <source>
        <dbReference type="Proteomes" id="UP000014227"/>
    </source>
</evidence>
<dbReference type="OrthoDB" id="9802264at2"/>
<dbReference type="InterPro" id="IPR027417">
    <property type="entry name" value="P-loop_NTPase"/>
</dbReference>
<organism evidence="6 7">
    <name type="scientific">Chthonomonas calidirosea (strain DSM 23976 / ICMP 18418 / T49)</name>
    <dbReference type="NCBI Taxonomy" id="1303518"/>
    <lineage>
        <taxon>Bacteria</taxon>
        <taxon>Bacillati</taxon>
        <taxon>Armatimonadota</taxon>
        <taxon>Chthonomonadia</taxon>
        <taxon>Chthonomonadales</taxon>
        <taxon>Chthonomonadaceae</taxon>
        <taxon>Chthonomonas</taxon>
    </lineage>
</organism>
<dbReference type="InterPro" id="IPR013563">
    <property type="entry name" value="Oligopep_ABC_C"/>
</dbReference>
<dbReference type="NCBIfam" id="TIGR01727">
    <property type="entry name" value="oligo_HPY"/>
    <property type="match status" value="1"/>
</dbReference>
<dbReference type="eggNOG" id="COG4608">
    <property type="taxonomic scope" value="Bacteria"/>
</dbReference>
<evidence type="ECO:0000313" key="6">
    <source>
        <dbReference type="EMBL" id="CCW35090.1"/>
    </source>
</evidence>